<dbReference type="EMBL" id="KN880442">
    <property type="protein sequence ID" value="KIY72570.1"/>
    <property type="molecule type" value="Genomic_DNA"/>
</dbReference>
<dbReference type="AlphaFoldDB" id="A0A0D7BQQ2"/>
<keyword evidence="3" id="KW-1185">Reference proteome</keyword>
<evidence type="ECO:0000313" key="2">
    <source>
        <dbReference type="EMBL" id="KIY72570.1"/>
    </source>
</evidence>
<proteinExistence type="predicted"/>
<sequence length="210" mass="23691">MDPSQLAGLAQESYSPFCCSSSCQIHGVFYAGIDNLQCARPLNYSAASALISNDEHELERGYHQDASSVRTVSEPITTLDAENQDQGNTDQPGDLVVFVVPLEEFVAQNAEHNIHQAQVDGNHCSRNALPSLNEETNENYVHVRRGRGGGDRRRRNRRTRTRMENQLAAIEERIRRAQDTSVVLQDQLSFWRGRANELEREVQERLAGRD</sequence>
<dbReference type="Proteomes" id="UP000054007">
    <property type="component" value="Unassembled WGS sequence"/>
</dbReference>
<accession>A0A0D7BQQ2</accession>
<name>A0A0D7BQQ2_9AGAR</name>
<feature type="coiled-coil region" evidence="1">
    <location>
        <begin position="153"/>
        <end position="187"/>
    </location>
</feature>
<evidence type="ECO:0000313" key="3">
    <source>
        <dbReference type="Proteomes" id="UP000054007"/>
    </source>
</evidence>
<protein>
    <submittedName>
        <fullName evidence="2">Uncharacterized protein</fullName>
    </submittedName>
</protein>
<keyword evidence="1" id="KW-0175">Coiled coil</keyword>
<evidence type="ECO:0000256" key="1">
    <source>
        <dbReference type="SAM" id="Coils"/>
    </source>
</evidence>
<organism evidence="2 3">
    <name type="scientific">Cylindrobasidium torrendii FP15055 ss-10</name>
    <dbReference type="NCBI Taxonomy" id="1314674"/>
    <lineage>
        <taxon>Eukaryota</taxon>
        <taxon>Fungi</taxon>
        <taxon>Dikarya</taxon>
        <taxon>Basidiomycota</taxon>
        <taxon>Agaricomycotina</taxon>
        <taxon>Agaricomycetes</taxon>
        <taxon>Agaricomycetidae</taxon>
        <taxon>Agaricales</taxon>
        <taxon>Marasmiineae</taxon>
        <taxon>Physalacriaceae</taxon>
        <taxon>Cylindrobasidium</taxon>
    </lineage>
</organism>
<gene>
    <name evidence="2" type="ORF">CYLTODRAFT_417779</name>
</gene>
<reference evidence="2 3" key="1">
    <citation type="journal article" date="2015" name="Fungal Genet. Biol.">
        <title>Evolution of novel wood decay mechanisms in Agaricales revealed by the genome sequences of Fistulina hepatica and Cylindrobasidium torrendii.</title>
        <authorList>
            <person name="Floudas D."/>
            <person name="Held B.W."/>
            <person name="Riley R."/>
            <person name="Nagy L.G."/>
            <person name="Koehler G."/>
            <person name="Ransdell A.S."/>
            <person name="Younus H."/>
            <person name="Chow J."/>
            <person name="Chiniquy J."/>
            <person name="Lipzen A."/>
            <person name="Tritt A."/>
            <person name="Sun H."/>
            <person name="Haridas S."/>
            <person name="LaButti K."/>
            <person name="Ohm R.A."/>
            <person name="Kues U."/>
            <person name="Blanchette R.A."/>
            <person name="Grigoriev I.V."/>
            <person name="Minto R.E."/>
            <person name="Hibbett D.S."/>
        </authorList>
    </citation>
    <scope>NUCLEOTIDE SEQUENCE [LARGE SCALE GENOMIC DNA]</scope>
    <source>
        <strain evidence="2 3">FP15055 ss-10</strain>
    </source>
</reference>